<evidence type="ECO:0000313" key="2">
    <source>
        <dbReference type="Proteomes" id="UP000886998"/>
    </source>
</evidence>
<protein>
    <submittedName>
        <fullName evidence="1">Uncharacterized protein</fullName>
    </submittedName>
</protein>
<keyword evidence="2" id="KW-1185">Reference proteome</keyword>
<dbReference type="Proteomes" id="UP000886998">
    <property type="component" value="Unassembled WGS sequence"/>
</dbReference>
<comment type="caution">
    <text evidence="1">The sequence shown here is derived from an EMBL/GenBank/DDBJ whole genome shotgun (WGS) entry which is preliminary data.</text>
</comment>
<organism evidence="1 2">
    <name type="scientific">Trichonephila inaurata madagascariensis</name>
    <dbReference type="NCBI Taxonomy" id="2747483"/>
    <lineage>
        <taxon>Eukaryota</taxon>
        <taxon>Metazoa</taxon>
        <taxon>Ecdysozoa</taxon>
        <taxon>Arthropoda</taxon>
        <taxon>Chelicerata</taxon>
        <taxon>Arachnida</taxon>
        <taxon>Araneae</taxon>
        <taxon>Araneomorphae</taxon>
        <taxon>Entelegynae</taxon>
        <taxon>Araneoidea</taxon>
        <taxon>Nephilidae</taxon>
        <taxon>Trichonephila</taxon>
        <taxon>Trichonephila inaurata</taxon>
    </lineage>
</organism>
<sequence length="191" mass="21706">MAAQKREKPSALPETILTVPSLHIDESHTPEVSTVIQVSISDEDDTKQEPSLNEDPSIVAQAPSTESELQIELNQSHPFWPAPDDTMKEVKDLTDDYCQRSVISVEAAVDALFDRIENRSIQMETSMDEQKLQQQQRPIEDILQALDQLVAPREVEISIDWDARGPINIREKTVLPSVLPMLEVHWMRRTD</sequence>
<evidence type="ECO:0000313" key="1">
    <source>
        <dbReference type="EMBL" id="GFY51914.1"/>
    </source>
</evidence>
<dbReference type="OrthoDB" id="6435630at2759"/>
<dbReference type="EMBL" id="BMAV01008361">
    <property type="protein sequence ID" value="GFY51914.1"/>
    <property type="molecule type" value="Genomic_DNA"/>
</dbReference>
<gene>
    <name evidence="1" type="primary">AVEN_70211_1</name>
    <name evidence="1" type="ORF">TNIN_287501</name>
</gene>
<dbReference type="AlphaFoldDB" id="A0A8X6XGA9"/>
<name>A0A8X6XGA9_9ARAC</name>
<reference evidence="1" key="1">
    <citation type="submission" date="2020-08" db="EMBL/GenBank/DDBJ databases">
        <title>Multicomponent nature underlies the extraordinary mechanical properties of spider dragline silk.</title>
        <authorList>
            <person name="Kono N."/>
            <person name="Nakamura H."/>
            <person name="Mori M."/>
            <person name="Yoshida Y."/>
            <person name="Ohtoshi R."/>
            <person name="Malay A.D."/>
            <person name="Moran D.A.P."/>
            <person name="Tomita M."/>
            <person name="Numata K."/>
            <person name="Arakawa K."/>
        </authorList>
    </citation>
    <scope>NUCLEOTIDE SEQUENCE</scope>
</reference>
<accession>A0A8X6XGA9</accession>
<proteinExistence type="predicted"/>